<evidence type="ECO:0000256" key="1">
    <source>
        <dbReference type="SAM" id="Phobius"/>
    </source>
</evidence>
<protein>
    <submittedName>
        <fullName evidence="4">TIGR03943 family protein</fullName>
    </submittedName>
</protein>
<dbReference type="AlphaFoldDB" id="A0AB39UKS4"/>
<accession>A0AB39UKS4</accession>
<keyword evidence="1" id="KW-0472">Membrane</keyword>
<name>A0AB39UKS4_9BIFI</name>
<dbReference type="RefSeq" id="WP_369341606.1">
    <property type="nucleotide sequence ID" value="NZ_CP129675.1"/>
</dbReference>
<feature type="transmembrane region" description="Helical" evidence="1">
    <location>
        <begin position="44"/>
        <end position="66"/>
    </location>
</feature>
<evidence type="ECO:0000313" key="5">
    <source>
        <dbReference type="EMBL" id="XDS50642.1"/>
    </source>
</evidence>
<dbReference type="Pfam" id="PF21537">
    <property type="entry name" value="DUF1980_C"/>
    <property type="match status" value="1"/>
</dbReference>
<evidence type="ECO:0000259" key="2">
    <source>
        <dbReference type="Pfam" id="PF21537"/>
    </source>
</evidence>
<proteinExistence type="predicted"/>
<dbReference type="PANTHER" id="PTHR40047">
    <property type="entry name" value="UPF0703 PROTEIN YCGQ"/>
    <property type="match status" value="1"/>
</dbReference>
<feature type="transmembrane region" description="Helical" evidence="1">
    <location>
        <begin position="12"/>
        <end position="32"/>
    </location>
</feature>
<dbReference type="EMBL" id="CP129675">
    <property type="protein sequence ID" value="XDS45794.1"/>
    <property type="molecule type" value="Genomic_DNA"/>
</dbReference>
<dbReference type="EMBL" id="CP129682">
    <property type="protein sequence ID" value="XDS49423.1"/>
    <property type="molecule type" value="Genomic_DNA"/>
</dbReference>
<feature type="transmembrane region" description="Helical" evidence="1">
    <location>
        <begin position="73"/>
        <end position="92"/>
    </location>
</feature>
<dbReference type="EMBL" id="CP129683">
    <property type="protein sequence ID" value="XDS50642.1"/>
    <property type="molecule type" value="Genomic_DNA"/>
</dbReference>
<evidence type="ECO:0000313" key="4">
    <source>
        <dbReference type="EMBL" id="XDS49423.1"/>
    </source>
</evidence>
<dbReference type="PANTHER" id="PTHR40047:SF1">
    <property type="entry name" value="UPF0703 PROTEIN YCGQ"/>
    <property type="match status" value="1"/>
</dbReference>
<keyword evidence="1" id="KW-1133">Transmembrane helix</keyword>
<dbReference type="KEGG" id="bfk:QN062_09775"/>
<dbReference type="InterPro" id="IPR052955">
    <property type="entry name" value="UPF0703_membrane_permease"/>
</dbReference>
<dbReference type="NCBIfam" id="TIGR03943">
    <property type="entry name" value="TIGR03943 family putative permease subunit"/>
    <property type="match status" value="1"/>
</dbReference>
<feature type="domain" description="DUF1980" evidence="2">
    <location>
        <begin position="116"/>
        <end position="215"/>
    </location>
</feature>
<gene>
    <name evidence="5" type="ORF">QN062_09775</name>
    <name evidence="4" type="ORF">QN216_03985</name>
    <name evidence="3" type="ORF">QN217_06460</name>
</gene>
<dbReference type="InterPro" id="IPR048447">
    <property type="entry name" value="DUF1980_C"/>
</dbReference>
<keyword evidence="1" id="KW-0812">Transmembrane</keyword>
<sequence>MKRRKSNEINSLDVIQGALFMLLALAMVAFIASGRYVNYVTPRTVPYVLVAVFVLASFAIASFCGTFHTSVNALGKIMVVLIVPTLMLVIPVQTSSASSEGLNRAIAVSGSASTRLSGLDASKRTITISDDQFGAWYDRIDRNSNQYLGYTIVLNGFVSQDSSVGASQFTASRMLMTCCVLDMTSFGFVVDAGTSRIPKDDSWVTVTGTLAKGTIGTKSHSYQGLVLSGAKIASSTDTASGYFYYQ</sequence>
<organism evidence="4">
    <name type="scientific">Bifidobacterium fermentum</name>
    <dbReference type="NCBI Taxonomy" id="3059035"/>
    <lineage>
        <taxon>Bacteria</taxon>
        <taxon>Bacillati</taxon>
        <taxon>Actinomycetota</taxon>
        <taxon>Actinomycetes</taxon>
        <taxon>Bifidobacteriales</taxon>
        <taxon>Bifidobacteriaceae</taxon>
        <taxon>Bifidobacterium</taxon>
    </lineage>
</organism>
<reference evidence="4" key="1">
    <citation type="submission" date="2023-07" db="EMBL/GenBank/DDBJ databases">
        <title>Bifidobacterium aquikefiriaerophilum sp. nov. and Bifidobacterium eccum sp. nov., isolated from water kefir.</title>
        <authorList>
            <person name="Breselge S."/>
            <person name="Bellassi P."/>
            <person name="Barcenilla C."/>
            <person name="Alvarez-Ordonez A."/>
            <person name="Morelli L."/>
            <person name="Cotter P.D."/>
        </authorList>
    </citation>
    <scope>NUCLEOTIDE SEQUENCE</scope>
    <source>
        <strain evidence="5">WK012_4_13</strain>
        <strain evidence="4">WK013_4_14</strain>
        <strain evidence="3">WK048_4_13</strain>
    </source>
</reference>
<evidence type="ECO:0000313" key="3">
    <source>
        <dbReference type="EMBL" id="XDS45794.1"/>
    </source>
</evidence>
<dbReference type="InterPro" id="IPR015402">
    <property type="entry name" value="DUF1980"/>
</dbReference>